<dbReference type="AlphaFoldDB" id="A0A146F2D8"/>
<evidence type="ECO:0000313" key="3">
    <source>
        <dbReference type="Proteomes" id="UP000075230"/>
    </source>
</evidence>
<dbReference type="Proteomes" id="UP000075230">
    <property type="component" value="Unassembled WGS sequence"/>
</dbReference>
<dbReference type="EMBL" id="BCWF01000006">
    <property type="protein sequence ID" value="GAT20092.1"/>
    <property type="molecule type" value="Genomic_DNA"/>
</dbReference>
<accession>A0A146F2D8</accession>
<reference evidence="2 3" key="1">
    <citation type="journal article" date="2016" name="DNA Res.">
        <title>Genome sequence of Aspergillus luchuensis NBRC 4314.</title>
        <authorList>
            <person name="Yamada O."/>
            <person name="Machida M."/>
            <person name="Hosoyama A."/>
            <person name="Goto M."/>
            <person name="Takahashi T."/>
            <person name="Futagami T."/>
            <person name="Yamagata Y."/>
            <person name="Takeuchi M."/>
            <person name="Kobayashi T."/>
            <person name="Koike H."/>
            <person name="Abe K."/>
            <person name="Asai K."/>
            <person name="Arita M."/>
            <person name="Fujita N."/>
            <person name="Fukuda K."/>
            <person name="Higa K."/>
            <person name="Horikawa H."/>
            <person name="Ishikawa T."/>
            <person name="Jinno K."/>
            <person name="Kato Y."/>
            <person name="Kirimura K."/>
            <person name="Mizutani O."/>
            <person name="Nakasone K."/>
            <person name="Sano M."/>
            <person name="Shiraishi Y."/>
            <person name="Tsukahara M."/>
            <person name="Gomi K."/>
        </authorList>
    </citation>
    <scope>NUCLEOTIDE SEQUENCE [LARGE SCALE GENOMIC DNA]</scope>
    <source>
        <strain evidence="2 3">RIB 2604</strain>
    </source>
</reference>
<gene>
    <name evidence="2" type="ORF">RIB2604_00606810</name>
</gene>
<reference evidence="3" key="2">
    <citation type="submission" date="2016-02" db="EMBL/GenBank/DDBJ databases">
        <title>Genome sequencing of Aspergillus luchuensis NBRC 4314.</title>
        <authorList>
            <person name="Yamada O."/>
        </authorList>
    </citation>
    <scope>NUCLEOTIDE SEQUENCE [LARGE SCALE GENOMIC DNA]</scope>
    <source>
        <strain evidence="3">RIB 2604</strain>
    </source>
</reference>
<feature type="region of interest" description="Disordered" evidence="1">
    <location>
        <begin position="56"/>
        <end position="78"/>
    </location>
</feature>
<proteinExistence type="predicted"/>
<evidence type="ECO:0000313" key="2">
    <source>
        <dbReference type="EMBL" id="GAT20092.1"/>
    </source>
</evidence>
<comment type="caution">
    <text evidence="2">The sequence shown here is derived from an EMBL/GenBank/DDBJ whole genome shotgun (WGS) entry which is preliminary data.</text>
</comment>
<feature type="compositionally biased region" description="Polar residues" evidence="1">
    <location>
        <begin position="64"/>
        <end position="75"/>
    </location>
</feature>
<name>A0A146F2D8_ASPKA</name>
<organism evidence="2 3">
    <name type="scientific">Aspergillus kawachii</name>
    <name type="common">White koji mold</name>
    <name type="synonym">Aspergillus awamori var. kawachi</name>
    <dbReference type="NCBI Taxonomy" id="1069201"/>
    <lineage>
        <taxon>Eukaryota</taxon>
        <taxon>Fungi</taxon>
        <taxon>Dikarya</taxon>
        <taxon>Ascomycota</taxon>
        <taxon>Pezizomycotina</taxon>
        <taxon>Eurotiomycetes</taxon>
        <taxon>Eurotiomycetidae</taxon>
        <taxon>Eurotiales</taxon>
        <taxon>Aspergillaceae</taxon>
        <taxon>Aspergillus</taxon>
        <taxon>Aspergillus subgen. Circumdati</taxon>
    </lineage>
</organism>
<protein>
    <submittedName>
        <fullName evidence="2">HET-C domain protein</fullName>
    </submittedName>
</protein>
<evidence type="ECO:0000256" key="1">
    <source>
        <dbReference type="SAM" id="MobiDB-lite"/>
    </source>
</evidence>
<sequence>MRRRCRTVFLYRDILSSFISKSLGATSNAIRKEASEDVLFEWLFVDLSPPLLHSDAKRWDSPDLEQSSTDQNNGPEQLRVLRRAMSFWT</sequence>